<comment type="caution">
    <text evidence="2">The sequence shown here is derived from an EMBL/GenBank/DDBJ whole genome shotgun (WGS) entry which is preliminary data.</text>
</comment>
<reference evidence="2 3" key="1">
    <citation type="submission" date="2022-03" db="EMBL/GenBank/DDBJ databases">
        <title>Luteimonas soily sp. nov., a novel bacterium isolated from the soil.</title>
        <authorList>
            <person name="Zhang X."/>
        </authorList>
    </citation>
    <scope>NUCLEOTIDE SEQUENCE [LARGE SCALE GENOMIC DNA]</scope>
    <source>
        <strain evidence="2 3">50</strain>
    </source>
</reference>
<feature type="compositionally biased region" description="Low complexity" evidence="1">
    <location>
        <begin position="24"/>
        <end position="45"/>
    </location>
</feature>
<dbReference type="EMBL" id="JALGCL010000002">
    <property type="protein sequence ID" value="MCJ0825749.1"/>
    <property type="molecule type" value="Genomic_DNA"/>
</dbReference>
<feature type="region of interest" description="Disordered" evidence="1">
    <location>
        <begin position="24"/>
        <end position="49"/>
    </location>
</feature>
<protein>
    <recommendedName>
        <fullName evidence="4">C-type lysozyme inhibitor domain-containing protein</fullName>
    </recommendedName>
</protein>
<dbReference type="PROSITE" id="PS51257">
    <property type="entry name" value="PROKAR_LIPOPROTEIN"/>
    <property type="match status" value="1"/>
</dbReference>
<evidence type="ECO:0000256" key="1">
    <source>
        <dbReference type="SAM" id="MobiDB-lite"/>
    </source>
</evidence>
<gene>
    <name evidence="2" type="ORF">MQC88_07240</name>
</gene>
<name>A0ABT0A445_9GAMM</name>
<evidence type="ECO:0008006" key="4">
    <source>
        <dbReference type="Google" id="ProtNLM"/>
    </source>
</evidence>
<accession>A0ABT0A445</accession>
<keyword evidence="3" id="KW-1185">Reference proteome</keyword>
<evidence type="ECO:0000313" key="2">
    <source>
        <dbReference type="EMBL" id="MCJ0825749.1"/>
    </source>
</evidence>
<dbReference type="Proteomes" id="UP001165423">
    <property type="component" value="Unassembled WGS sequence"/>
</dbReference>
<organism evidence="2 3">
    <name type="scientific">Cognatiluteimonas sedimenti</name>
    <dbReference type="NCBI Taxonomy" id="2927791"/>
    <lineage>
        <taxon>Bacteria</taxon>
        <taxon>Pseudomonadati</taxon>
        <taxon>Pseudomonadota</taxon>
        <taxon>Gammaproteobacteria</taxon>
        <taxon>Lysobacterales</taxon>
        <taxon>Lysobacteraceae</taxon>
        <taxon>Cognatiluteimonas</taxon>
    </lineage>
</organism>
<sequence length="124" mass="12468">MRLSVFLPLAGALLLGACNRDTGADAGSATPADTTPPASATAPAGTDDKDVTMRYACDGNTSVAILGSDTARVDLPDGPDVTLSKVAGSAPPVFTGGELYFAIGDSGAHLSRGDETNELTCRPQ</sequence>
<evidence type="ECO:0000313" key="3">
    <source>
        <dbReference type="Proteomes" id="UP001165423"/>
    </source>
</evidence>
<dbReference type="RefSeq" id="WP_243320573.1">
    <property type="nucleotide sequence ID" value="NZ_JALGCL010000002.1"/>
</dbReference>
<proteinExistence type="predicted"/>